<reference evidence="2" key="2">
    <citation type="submission" date="2022-01" db="EMBL/GenBank/DDBJ databases">
        <authorList>
            <person name="Yamashiro T."/>
            <person name="Shiraishi A."/>
            <person name="Satake H."/>
            <person name="Nakayama K."/>
        </authorList>
    </citation>
    <scope>NUCLEOTIDE SEQUENCE</scope>
</reference>
<proteinExistence type="predicted"/>
<dbReference type="Pfam" id="PF07727">
    <property type="entry name" value="RVT_2"/>
    <property type="match status" value="1"/>
</dbReference>
<dbReference type="Proteomes" id="UP001151760">
    <property type="component" value="Unassembled WGS sequence"/>
</dbReference>
<evidence type="ECO:0000313" key="3">
    <source>
        <dbReference type="Proteomes" id="UP001151760"/>
    </source>
</evidence>
<name>A0ABQ5IVQ6_9ASTR</name>
<reference evidence="2" key="1">
    <citation type="journal article" date="2022" name="Int. J. Mol. Sci.">
        <title>Draft Genome of Tanacetum Coccineum: Genomic Comparison of Closely Related Tanacetum-Family Plants.</title>
        <authorList>
            <person name="Yamashiro T."/>
            <person name="Shiraishi A."/>
            <person name="Nakayama K."/>
            <person name="Satake H."/>
        </authorList>
    </citation>
    <scope>NUCLEOTIDE SEQUENCE</scope>
</reference>
<organism evidence="2 3">
    <name type="scientific">Tanacetum coccineum</name>
    <dbReference type="NCBI Taxonomy" id="301880"/>
    <lineage>
        <taxon>Eukaryota</taxon>
        <taxon>Viridiplantae</taxon>
        <taxon>Streptophyta</taxon>
        <taxon>Embryophyta</taxon>
        <taxon>Tracheophyta</taxon>
        <taxon>Spermatophyta</taxon>
        <taxon>Magnoliopsida</taxon>
        <taxon>eudicotyledons</taxon>
        <taxon>Gunneridae</taxon>
        <taxon>Pentapetalae</taxon>
        <taxon>asterids</taxon>
        <taxon>campanulids</taxon>
        <taxon>Asterales</taxon>
        <taxon>Asteraceae</taxon>
        <taxon>Asteroideae</taxon>
        <taxon>Anthemideae</taxon>
        <taxon>Anthemidinae</taxon>
        <taxon>Tanacetum</taxon>
    </lineage>
</organism>
<accession>A0ABQ5IVQ6</accession>
<keyword evidence="3" id="KW-1185">Reference proteome</keyword>
<comment type="caution">
    <text evidence="2">The sequence shown here is derived from an EMBL/GenBank/DDBJ whole genome shotgun (WGS) entry which is preliminary data.</text>
</comment>
<evidence type="ECO:0000259" key="1">
    <source>
        <dbReference type="Pfam" id="PF07727"/>
    </source>
</evidence>
<evidence type="ECO:0000313" key="2">
    <source>
        <dbReference type="EMBL" id="GJU03288.1"/>
    </source>
</evidence>
<protein>
    <submittedName>
        <fullName evidence="2">Retrovirus-related pol polyprotein from transposon TNT 1-94</fullName>
    </submittedName>
</protein>
<sequence>MVFCMDRNHCRTEDFISSDRTYYVWELVDKPFGKNEEGIDFEESFAPVARLEAVRIFVAYAAHKSFPIYQMDVKTAFLNGPLKEEVYVAQPDGFVDPDHPDKVYRLRKALYGLKQAPDGRRDCTAMYPAKADIRGVILQVVLSNVGCGDTLQDYGFTQQKIPLPEGKVSVSRPGNWYEMFDSCRIGGSGKSVLPDIQCVKLKKRESVRHKVRLPLELEGKGKMPTKTELTLEQSQQGVNNDVLVSIEGVEELKRNVWIKGEKKEAFPHNFRQKSSQYILSNSTKMNLRYTRLLLTFSLQLVDIE</sequence>
<dbReference type="InterPro" id="IPR013103">
    <property type="entry name" value="RVT_2"/>
</dbReference>
<gene>
    <name evidence="2" type="ORF">Tco_1113626</name>
</gene>
<feature type="domain" description="Reverse transcriptase Ty1/copia-type" evidence="1">
    <location>
        <begin position="28"/>
        <end position="118"/>
    </location>
</feature>
<dbReference type="EMBL" id="BQNB010021138">
    <property type="protein sequence ID" value="GJU03288.1"/>
    <property type="molecule type" value="Genomic_DNA"/>
</dbReference>